<dbReference type="PROSITE" id="PS50157">
    <property type="entry name" value="ZINC_FINGER_C2H2_2"/>
    <property type="match status" value="4"/>
</dbReference>
<dbReference type="PROSITE" id="PS00028">
    <property type="entry name" value="ZINC_FINGER_C2H2_1"/>
    <property type="match status" value="3"/>
</dbReference>
<dbReference type="EMBL" id="AB231868">
    <property type="protein sequence ID" value="BAE94129.1"/>
    <property type="molecule type" value="Genomic_DNA"/>
</dbReference>
<dbReference type="InterPro" id="IPR056436">
    <property type="entry name" value="Znf-C2H2_ZIC1-5/GLI1-3-like"/>
</dbReference>
<dbReference type="Gene3D" id="3.30.160.60">
    <property type="entry name" value="Classic Zinc Finger"/>
    <property type="match status" value="4"/>
</dbReference>
<feature type="compositionally biased region" description="Polar residues" evidence="10">
    <location>
        <begin position="400"/>
        <end position="421"/>
    </location>
</feature>
<dbReference type="HOGENOM" id="CLU_002678_42_6_1"/>
<feature type="region of interest" description="Disordered" evidence="10">
    <location>
        <begin position="1"/>
        <end position="29"/>
    </location>
</feature>
<dbReference type="SMART" id="SM00355">
    <property type="entry name" value="ZnF_C2H2"/>
    <property type="match status" value="5"/>
</dbReference>
<keyword evidence="3" id="KW-0479">Metal-binding</keyword>
<dbReference type="GO" id="GO:0006357">
    <property type="term" value="P:regulation of transcription by RNA polymerase II"/>
    <property type="evidence" value="ECO:0007669"/>
    <property type="project" value="InterPro"/>
</dbReference>
<dbReference type="FunFam" id="3.30.160.60:FF:000035">
    <property type="entry name" value="Zinc finger protein ZIC 1"/>
    <property type="match status" value="1"/>
</dbReference>
<dbReference type="InterPro" id="IPR041643">
    <property type="entry name" value="Znf_ZIC"/>
</dbReference>
<evidence type="ECO:0000256" key="7">
    <source>
        <dbReference type="ARBA" id="ARBA00023125"/>
    </source>
</evidence>
<sequence length="421" mass="47394">MDNLALFGQGPAAMSHQGLDRNMESSKDSGPFGLSPFVDSNQAMLSRAGLHLPHRISDPIHSSKPLLGSEGPAYSFQPHGNQIRTSCSSSSHDYLGSSSLAHGHAMYDSLGSSSRYPQCPPGFNPLALHQPKPEMKPHGRSFYSQMPVPPDMETAPQRGFPFRGTNEVFPPRVDIYPQSAFGYEHHRPMSHHQQMYFSYMNPTNKIMTCEWVDPQNYGKGKICGKQFSVLHDIVRHINDEHVSQNDSPLHVCHWRNCTRNGLPFKAKYKLVNHIRVHTGEKPFPCPFPGCGKLFARSENLKIHKRTHTGEKPFICEFPGCDRRFANSSDRKKHSHVHTSDKPYNCKYEGCNKSYTHPSSLRKHMKLHGMSPSPPHMLHESSNDNQPEVIDSPSPPPHLIPTSQNATNTSQEREASNTWYSC</sequence>
<keyword evidence="5 9" id="KW-0863">Zinc-finger</keyword>
<dbReference type="FunFam" id="3.30.160.60:FF:000041">
    <property type="entry name" value="Zinc finger protein ZIC 1"/>
    <property type="match status" value="1"/>
</dbReference>
<evidence type="ECO:0000256" key="10">
    <source>
        <dbReference type="SAM" id="MobiDB-lite"/>
    </source>
</evidence>
<keyword evidence="7" id="KW-0238">DNA-binding</keyword>
<evidence type="ECO:0000256" key="8">
    <source>
        <dbReference type="ARBA" id="ARBA00023242"/>
    </source>
</evidence>
<feature type="compositionally biased region" description="Basic and acidic residues" evidence="10">
    <location>
        <begin position="18"/>
        <end position="27"/>
    </location>
</feature>
<dbReference type="PANTHER" id="PTHR45718">
    <property type="entry name" value="TRANSCRIPTIONAL ACTIVATOR CUBITUS INTERRUPTUS"/>
    <property type="match status" value="1"/>
</dbReference>
<evidence type="ECO:0000256" key="3">
    <source>
        <dbReference type="ARBA" id="ARBA00022723"/>
    </source>
</evidence>
<evidence type="ECO:0000259" key="11">
    <source>
        <dbReference type="PROSITE" id="PS50157"/>
    </source>
</evidence>
<evidence type="ECO:0000256" key="6">
    <source>
        <dbReference type="ARBA" id="ARBA00022833"/>
    </source>
</evidence>
<name>Q1JV29_NEMVE</name>
<dbReference type="SUPFAM" id="SSF57667">
    <property type="entry name" value="beta-beta-alpha zinc fingers"/>
    <property type="match status" value="2"/>
</dbReference>
<feature type="domain" description="C2H2-type" evidence="11">
    <location>
        <begin position="283"/>
        <end position="312"/>
    </location>
</feature>
<dbReference type="InterPro" id="IPR043359">
    <property type="entry name" value="GLI-like"/>
</dbReference>
<dbReference type="Pfam" id="PF23561">
    <property type="entry name" value="zf-C2H2_15"/>
    <property type="match status" value="1"/>
</dbReference>
<evidence type="ECO:0000256" key="4">
    <source>
        <dbReference type="ARBA" id="ARBA00022737"/>
    </source>
</evidence>
<comment type="subcellular location">
    <subcellularLocation>
        <location evidence="1">Nucleus</location>
    </subcellularLocation>
</comment>
<feature type="domain" description="C2H2-type" evidence="11">
    <location>
        <begin position="313"/>
        <end position="342"/>
    </location>
</feature>
<dbReference type="GO" id="GO:0000977">
    <property type="term" value="F:RNA polymerase II transcription regulatory region sequence-specific DNA binding"/>
    <property type="evidence" value="ECO:0007669"/>
    <property type="project" value="InterPro"/>
</dbReference>
<dbReference type="GO" id="GO:0005634">
    <property type="term" value="C:nucleus"/>
    <property type="evidence" value="ECO:0007669"/>
    <property type="project" value="UniProtKB-SubCell"/>
</dbReference>
<evidence type="ECO:0000256" key="2">
    <source>
        <dbReference type="ARBA" id="ARBA00010831"/>
    </source>
</evidence>
<evidence type="ECO:0000313" key="12">
    <source>
        <dbReference type="EMBL" id="BAE94129.1"/>
    </source>
</evidence>
<feature type="domain" description="C2H2-type" evidence="11">
    <location>
        <begin position="343"/>
        <end position="367"/>
    </location>
</feature>
<keyword evidence="8" id="KW-0539">Nucleus</keyword>
<feature type="region of interest" description="Disordered" evidence="10">
    <location>
        <begin position="363"/>
        <end position="421"/>
    </location>
</feature>
<evidence type="ECO:0000256" key="9">
    <source>
        <dbReference type="PROSITE-ProRule" id="PRU00042"/>
    </source>
</evidence>
<dbReference type="Pfam" id="PF00096">
    <property type="entry name" value="zf-C2H2"/>
    <property type="match status" value="2"/>
</dbReference>
<dbReference type="FunFam" id="3.30.160.60:FF:002540">
    <property type="entry name" value="Zinc finger protein Nv-ZicE"/>
    <property type="match status" value="1"/>
</dbReference>
<dbReference type="PANTHER" id="PTHR45718:SF8">
    <property type="entry name" value="GLIS FAMILY ZINC FINGER 2"/>
    <property type="match status" value="1"/>
</dbReference>
<comment type="similarity">
    <text evidence="2">Belongs to the GLI C2H2-type zinc-finger protein family.</text>
</comment>
<dbReference type="InterPro" id="IPR013087">
    <property type="entry name" value="Znf_C2H2_type"/>
</dbReference>
<evidence type="ECO:0000256" key="5">
    <source>
        <dbReference type="ARBA" id="ARBA00022771"/>
    </source>
</evidence>
<dbReference type="GO" id="GO:0008270">
    <property type="term" value="F:zinc ion binding"/>
    <property type="evidence" value="ECO:0007669"/>
    <property type="project" value="UniProtKB-KW"/>
</dbReference>
<proteinExistence type="inferred from homology"/>
<accession>Q1JV29</accession>
<dbReference type="FunFam" id="3.30.160.60:FF:000039">
    <property type="entry name" value="Zinc finger protein ZIC 1"/>
    <property type="match status" value="1"/>
</dbReference>
<keyword evidence="4" id="KW-0677">Repeat</keyword>
<dbReference type="InterPro" id="IPR036236">
    <property type="entry name" value="Znf_C2H2_sf"/>
</dbReference>
<gene>
    <name evidence="12" type="primary">Nv-ZicE</name>
</gene>
<organism evidence="12">
    <name type="scientific">Nematostella vectensis</name>
    <name type="common">Starlet sea anemone</name>
    <dbReference type="NCBI Taxonomy" id="45351"/>
    <lineage>
        <taxon>Eukaryota</taxon>
        <taxon>Metazoa</taxon>
        <taxon>Cnidaria</taxon>
        <taxon>Anthozoa</taxon>
        <taxon>Hexacorallia</taxon>
        <taxon>Actiniaria</taxon>
        <taxon>Edwardsiidae</taxon>
        <taxon>Nematostella</taxon>
    </lineage>
</organism>
<evidence type="ECO:0000256" key="1">
    <source>
        <dbReference type="ARBA" id="ARBA00004123"/>
    </source>
</evidence>
<reference evidence="12" key="1">
    <citation type="journal article" date="2006" name="Genomics">
        <title>A wide-range phylogenetic analysis of Zic proteins: implications for correlations between protein structure conservation and body plan complexity.</title>
        <authorList>
            <person name="Aruga J."/>
            <person name="Kamiya A."/>
            <person name="Takahashi H."/>
            <person name="Fujimi T.J."/>
            <person name="Shimizu Y."/>
            <person name="Ohkawa K."/>
            <person name="Yazawa S."/>
            <person name="Umesono Y."/>
            <person name="Noguchi H."/>
            <person name="Shimizu T."/>
            <person name="Saitou N."/>
            <person name="Mikoshiba K."/>
            <person name="Sakaki Y."/>
            <person name="Agata K."/>
            <person name="Toyoda A."/>
        </authorList>
    </citation>
    <scope>NUCLEOTIDE SEQUENCE</scope>
</reference>
<keyword evidence="6" id="KW-0862">Zinc</keyword>
<dbReference type="Pfam" id="PF18366">
    <property type="entry name" value="zf_ZIC"/>
    <property type="match status" value="1"/>
</dbReference>
<dbReference type="AlphaFoldDB" id="Q1JV29"/>
<feature type="domain" description="C2H2-type" evidence="11">
    <location>
        <begin position="255"/>
        <end position="282"/>
    </location>
</feature>
<protein>
    <submittedName>
        <fullName evidence="12">Zinc finger protein Nv-ZicE</fullName>
    </submittedName>
</protein>